<dbReference type="Pfam" id="PF13411">
    <property type="entry name" value="MerR_1"/>
    <property type="match status" value="1"/>
</dbReference>
<dbReference type="SUPFAM" id="SSF89082">
    <property type="entry name" value="Antibiotic binding domain of TipA-like multidrug resistance regulators"/>
    <property type="match status" value="1"/>
</dbReference>
<reference evidence="6 7" key="1">
    <citation type="journal article" date="2015" name="Genome Announc.">
        <title>Expanding the biotechnology potential of lactobacilli through comparative genomics of 213 strains and associated genera.</title>
        <authorList>
            <person name="Sun Z."/>
            <person name="Harris H.M."/>
            <person name="McCann A."/>
            <person name="Guo C."/>
            <person name="Argimon S."/>
            <person name="Zhang W."/>
            <person name="Yang X."/>
            <person name="Jeffery I.B."/>
            <person name="Cooney J.C."/>
            <person name="Kagawa T.F."/>
            <person name="Liu W."/>
            <person name="Song Y."/>
            <person name="Salvetti E."/>
            <person name="Wrobel A."/>
            <person name="Rasinkangas P."/>
            <person name="Parkhill J."/>
            <person name="Rea M.C."/>
            <person name="O'Sullivan O."/>
            <person name="Ritari J."/>
            <person name="Douillard F.P."/>
            <person name="Paul Ross R."/>
            <person name="Yang R."/>
            <person name="Briner A.E."/>
            <person name="Felis G.E."/>
            <person name="de Vos W.M."/>
            <person name="Barrangou R."/>
            <person name="Klaenhammer T.R."/>
            <person name="Caufield P.W."/>
            <person name="Cui Y."/>
            <person name="Zhang H."/>
            <person name="O'Toole P.W."/>
        </authorList>
    </citation>
    <scope>NUCLEOTIDE SEQUENCE [LARGE SCALE GENOMIC DNA]</scope>
    <source>
        <strain evidence="6 7">DSM 20014</strain>
    </source>
</reference>
<dbReference type="InterPro" id="IPR009061">
    <property type="entry name" value="DNA-bd_dom_put_sf"/>
</dbReference>
<evidence type="ECO:0000313" key="6">
    <source>
        <dbReference type="EMBL" id="KRN77781.1"/>
    </source>
</evidence>
<dbReference type="PATRIC" id="fig|1620.3.peg.1322"/>
<dbReference type="GO" id="GO:0003677">
    <property type="term" value="F:DNA binding"/>
    <property type="evidence" value="ECO:0007669"/>
    <property type="project" value="UniProtKB-KW"/>
</dbReference>
<feature type="domain" description="HTH merR-type" evidence="5">
    <location>
        <begin position="3"/>
        <end position="72"/>
    </location>
</feature>
<evidence type="ECO:0000256" key="4">
    <source>
        <dbReference type="ARBA" id="ARBA00023163"/>
    </source>
</evidence>
<dbReference type="EMBL" id="JQCD01000009">
    <property type="protein sequence ID" value="KRN77781.1"/>
    <property type="molecule type" value="Genomic_DNA"/>
</dbReference>
<dbReference type="RefSeq" id="WP_057786128.1">
    <property type="nucleotide sequence ID" value="NZ_JQCD01000009.1"/>
</dbReference>
<dbReference type="Pfam" id="PF07739">
    <property type="entry name" value="TipAS"/>
    <property type="match status" value="1"/>
</dbReference>
<dbReference type="GO" id="GO:0003700">
    <property type="term" value="F:DNA-binding transcription factor activity"/>
    <property type="evidence" value="ECO:0007669"/>
    <property type="project" value="InterPro"/>
</dbReference>
<evidence type="ECO:0000259" key="5">
    <source>
        <dbReference type="PROSITE" id="PS50937"/>
    </source>
</evidence>
<dbReference type="CDD" id="cd01106">
    <property type="entry name" value="HTH_TipAL-Mta"/>
    <property type="match status" value="1"/>
</dbReference>
<dbReference type="Gene3D" id="1.10.1660.10">
    <property type="match status" value="1"/>
</dbReference>
<protein>
    <submittedName>
        <fullName evidence="6">MerR family transcriptional regulator</fullName>
    </submittedName>
</protein>
<dbReference type="SMART" id="SM00422">
    <property type="entry name" value="HTH_MERR"/>
    <property type="match status" value="1"/>
</dbReference>
<name>A0A0R2JQV1_9LACO</name>
<evidence type="ECO:0000313" key="7">
    <source>
        <dbReference type="Proteomes" id="UP000051673"/>
    </source>
</evidence>
<dbReference type="InterPro" id="IPR036244">
    <property type="entry name" value="TipA-like_antibiotic-bd"/>
</dbReference>
<proteinExistence type="predicted"/>
<organism evidence="6 7">
    <name type="scientific">Weissella minor</name>
    <dbReference type="NCBI Taxonomy" id="1620"/>
    <lineage>
        <taxon>Bacteria</taxon>
        <taxon>Bacillati</taxon>
        <taxon>Bacillota</taxon>
        <taxon>Bacilli</taxon>
        <taxon>Lactobacillales</taxon>
        <taxon>Lactobacillaceae</taxon>
        <taxon>Weissella</taxon>
    </lineage>
</organism>
<comment type="caution">
    <text evidence="6">The sequence shown here is derived from an EMBL/GenBank/DDBJ whole genome shotgun (WGS) entry which is preliminary data.</text>
</comment>
<evidence type="ECO:0000256" key="1">
    <source>
        <dbReference type="ARBA" id="ARBA00023015"/>
    </source>
</evidence>
<keyword evidence="2" id="KW-0238">DNA-binding</keyword>
<dbReference type="PROSITE" id="PS00552">
    <property type="entry name" value="HTH_MERR_1"/>
    <property type="match status" value="1"/>
</dbReference>
<sequence>MSEYTISELAKLSNVTTRTLRYYDQIDLLNPNYQNASGFRIYTQVEVNKLQEILFYREMNINLSEIKLLLENDEPTRLLILQKHCQSLIDERKHMDNMIQTIEKTIKTYKGEEKMTNTERFEHLKATAIQQNEELYGEKMREDYDADMIKKSNQKFLSMNEAQYQSFKKLEEDIKDLLIQAIKSNDPSSPDAVTLVKNHEQWIRMTWHSFSPEAYLGLADLYIDSPDFKAYYDKIVPNGAQFLHDAIHAAYK</sequence>
<keyword evidence="7" id="KW-1185">Reference proteome</keyword>
<dbReference type="AlphaFoldDB" id="A0A0R2JQV1"/>
<dbReference type="InterPro" id="IPR012925">
    <property type="entry name" value="TipAS_dom"/>
</dbReference>
<dbReference type="PANTHER" id="PTHR30204">
    <property type="entry name" value="REDOX-CYCLING DRUG-SENSING TRANSCRIPTIONAL ACTIVATOR SOXR"/>
    <property type="match status" value="1"/>
</dbReference>
<dbReference type="SUPFAM" id="SSF46955">
    <property type="entry name" value="Putative DNA-binding domain"/>
    <property type="match status" value="1"/>
</dbReference>
<dbReference type="Proteomes" id="UP000051673">
    <property type="component" value="Unassembled WGS sequence"/>
</dbReference>
<dbReference type="OrthoDB" id="9814833at2"/>
<evidence type="ECO:0000256" key="3">
    <source>
        <dbReference type="ARBA" id="ARBA00023159"/>
    </source>
</evidence>
<keyword evidence="3" id="KW-0010">Activator</keyword>
<gene>
    <name evidence="6" type="ORF">IV67_GL001307</name>
</gene>
<dbReference type="PROSITE" id="PS50937">
    <property type="entry name" value="HTH_MERR_2"/>
    <property type="match status" value="1"/>
</dbReference>
<dbReference type="STRING" id="1620.IV67_GL001307"/>
<accession>A0A0R2JQV1</accession>
<evidence type="ECO:0000256" key="2">
    <source>
        <dbReference type="ARBA" id="ARBA00023125"/>
    </source>
</evidence>
<dbReference type="PANTHER" id="PTHR30204:SF90">
    <property type="entry name" value="HTH-TYPE TRANSCRIPTIONAL ACTIVATOR MTA"/>
    <property type="match status" value="1"/>
</dbReference>
<keyword evidence="1" id="KW-0805">Transcription regulation</keyword>
<dbReference type="Gene3D" id="1.10.490.50">
    <property type="entry name" value="Antibiotic binding domain of TipA-like multidrug resistance regulators"/>
    <property type="match status" value="1"/>
</dbReference>
<keyword evidence="4" id="KW-0804">Transcription</keyword>
<dbReference type="InterPro" id="IPR047057">
    <property type="entry name" value="MerR_fam"/>
</dbReference>
<dbReference type="InterPro" id="IPR000551">
    <property type="entry name" value="MerR-type_HTH_dom"/>
</dbReference>